<feature type="region of interest" description="Disordered" evidence="1">
    <location>
        <begin position="234"/>
        <end position="256"/>
    </location>
</feature>
<evidence type="ECO:0000256" key="1">
    <source>
        <dbReference type="SAM" id="MobiDB-lite"/>
    </source>
</evidence>
<name>B7LGB2_ECO55</name>
<keyword evidence="2" id="KW-0732">Signal</keyword>
<dbReference type="InterPro" id="IPR025385">
    <property type="entry name" value="DUF4092"/>
</dbReference>
<dbReference type="PROSITE" id="PS51723">
    <property type="entry name" value="PEPTIDASE_M60"/>
    <property type="match status" value="1"/>
</dbReference>
<dbReference type="Gene3D" id="3.40.390.80">
    <property type="entry name" value="Peptidase M60, enhancin-like domain 2"/>
    <property type="match status" value="1"/>
</dbReference>
<dbReference type="Pfam" id="PF13322">
    <property type="entry name" value="DUF4092"/>
    <property type="match status" value="1"/>
</dbReference>
<feature type="signal peptide" evidence="2">
    <location>
        <begin position="1"/>
        <end position="28"/>
    </location>
</feature>
<dbReference type="Gene3D" id="1.10.390.30">
    <property type="entry name" value="Peptidase M60, enhancin-like domain 3"/>
    <property type="match status" value="1"/>
</dbReference>
<feature type="region of interest" description="Disordered" evidence="1">
    <location>
        <begin position="29"/>
        <end position="102"/>
    </location>
</feature>
<feature type="compositionally biased region" description="Polar residues" evidence="1">
    <location>
        <begin position="234"/>
        <end position="246"/>
    </location>
</feature>
<dbReference type="SMART" id="SM01276">
    <property type="entry name" value="M60-like"/>
    <property type="match status" value="1"/>
</dbReference>
<dbReference type="InterPro" id="IPR042279">
    <property type="entry name" value="Pep_M60_3"/>
</dbReference>
<evidence type="ECO:0000259" key="3">
    <source>
        <dbReference type="PROSITE" id="PS51723"/>
    </source>
</evidence>
<dbReference type="HOGENOM" id="CLU_006312_0_0_6"/>
<dbReference type="InterPro" id="IPR035423">
    <property type="entry name" value="M60-like_N"/>
</dbReference>
<dbReference type="EMBL" id="CU928145">
    <property type="protein sequence ID" value="CAU99463.1"/>
    <property type="molecule type" value="Genomic_DNA"/>
</dbReference>
<sequence length="1527" mass="168894">MSLALLMNKKFKYKKSLLAAILSATLLAGCDGGGSGSSSDTPPVDSGTGSLPEVKPDPTPNPEPTPEPTPDPEPTPEPTPDPEPTPEPEPEPVPTKTGYLTLGGSLRVTGDITCNDESSDGFTFTPGDKVTCVAGNNTTIATFDTQSEAARSLRAVEKVSFSLEDAQELAGSDNKKSNALSLVTSMNSCPANTEQVCLEFSSVIESKRFDSLYKQIDLAPEEFKKLVNEEVENNAATDKAPSTHTSPVVPATTPGTKPDLNASFVSANAEQFYQYQPTEIILSEGRLVDSQGDGVVGVNYYTNSGRGVTGENGEFSFSWGETISFGIDTFELGSVRGNKSTIALTELGDEVRGANIDQLIHRYSKAGQNHTRVVPDEVRKVFAEYPNVINEIINLSLSNGATLGEGEQVVNLPNEFIEQFKTGQAKEIDTAICAKTDGCNEARWFSLTTRNVNDGQIQGVINKLWGVDTNYKSVSKFHVFHDSTNFYGSTGNARGQAVVNISNAAFPILMARNDKNYWLAFGEKRAWDKNELAYITEAPSIVRPENVTRETATFNLPFISLGQVGDGKLMVIGNPHYNSILRCPNGYSWNGGVNKDGQCTLNSDPDDMKNFMENVLRYLSNDRWLPDAKSSMTVGTNLDTVYFKKHGQVLGNSAPFAFHKDFTGITVKPMTSYGNLNPDEVPLLILNGFEYVTQWGSDPYSIPLRADTSKPKLTQQDVTDLIAYMNKGGSVLIMENVMSNLKEESASGFVRLLDAAGLSMALNKSVVNNDPQGYPDRVRQRRSTPIWVYERYPAVDGKPPYTIDDTTKEVIWKYQQENKPDDKPKLEVASWQEEVEGKQVTQFAFIDEADHKTPESLAAAKQRILDAFPGLEVCKDSDYHYEVNCLEYRPGTGVPVTGGMYVPQYTQLDLGADTAKAMLQAADLGTNIQRLYQHELYFRTNGLQGERLNSVDLERLYQNMSVWLWNETKYRYEEGKEDELGFKTFTEFLNCYTNNAYVGTQCSAELKKSLIDNKMIYGEESSKAGMMNPSYPLNYMEKPLTRLMLGRSWWDLNIKVDVEKYPGVVNTNGETVTQNINLYSAPTKWFAGNMQSTGLWAPAQQEVSIESKATVPVTVTVALADDLTGREKHEVSLNRPPRVTKTYDLKANDKVTFKVPYGGLIYIKGDSKEVQSADFTFTGVVKAPFYKDGKWQHDLNSPAPLGELESASFVYTTPKKNLNASNYTGGLEQFANDLDTFASSMNDFYGRDSEDGKHRMFTYKNLPGHKHRFANDVQISIGDAHSGYPVMNSSFSPNSTTLPTTPLNDWLIWHEVGHNAAETPLTVPGATEVANNVLALYMQDRYLGKMNRVADDITVAPEYLEESNGQAWARGGAGDRLLMYAQLKEWAEKNFDIKKWYPDGTPLPEFYSEREGMKGWNLFQLMHRKARGDEVSNDKFGGKNYCAESNGNAADTLMLCASWVAQTDLSEFFKKWNPGANAYQLPGATEMSFEGGVSQSAYNTLASLNLPKPKQGPETINKVTEYSMPAE</sequence>
<evidence type="ECO:0000313" key="5">
    <source>
        <dbReference type="Proteomes" id="UP000000746"/>
    </source>
</evidence>
<feature type="chain" id="PRO_5002857295" evidence="2">
    <location>
        <begin position="29"/>
        <end position="1527"/>
    </location>
</feature>
<gene>
    <name evidence="4" type="primary">yghJ</name>
    <name evidence="4" type="ordered locus">EC55989_3382</name>
</gene>
<feature type="compositionally biased region" description="Pro residues" evidence="1">
    <location>
        <begin position="57"/>
        <end position="83"/>
    </location>
</feature>
<evidence type="ECO:0000256" key="2">
    <source>
        <dbReference type="SAM" id="SignalP"/>
    </source>
</evidence>
<dbReference type="KEGG" id="eck:EC55989_3382"/>
<accession>B7LGB2</accession>
<protein>
    <submittedName>
        <fullName evidence="4">Inner membrane lipoprotein</fullName>
    </submittedName>
</protein>
<dbReference type="Proteomes" id="UP000000746">
    <property type="component" value="Chromosome"/>
</dbReference>
<feature type="domain" description="Peptidase M60" evidence="3">
    <location>
        <begin position="1088"/>
        <end position="1388"/>
    </location>
</feature>
<proteinExistence type="predicted"/>
<evidence type="ECO:0000313" key="4">
    <source>
        <dbReference type="EMBL" id="CAU99463.1"/>
    </source>
</evidence>
<feature type="compositionally biased region" description="Low complexity" evidence="1">
    <location>
        <begin position="37"/>
        <end position="48"/>
    </location>
</feature>
<dbReference type="NCBIfam" id="NF037974">
    <property type="entry name" value="SslE_AcfD_Zn_LP"/>
    <property type="match status" value="1"/>
</dbReference>
<dbReference type="Gene3D" id="2.60.120.1250">
    <property type="entry name" value="Peptidase M60, enhancin-like domain 1"/>
    <property type="match status" value="1"/>
</dbReference>
<organism evidence="4 5">
    <name type="scientific">Escherichia coli (strain 55989 / EAEC)</name>
    <dbReference type="NCBI Taxonomy" id="585055"/>
    <lineage>
        <taxon>Bacteria</taxon>
        <taxon>Pseudomonadati</taxon>
        <taxon>Pseudomonadota</taxon>
        <taxon>Gammaproteobacteria</taxon>
        <taxon>Enterobacterales</taxon>
        <taxon>Enterobacteriaceae</taxon>
        <taxon>Escherichia</taxon>
    </lineage>
</organism>
<keyword evidence="5" id="KW-1185">Reference proteome</keyword>
<dbReference type="Pfam" id="PF17291">
    <property type="entry name" value="M60-like_N"/>
    <property type="match status" value="1"/>
</dbReference>
<dbReference type="InterPro" id="IPR051244">
    <property type="entry name" value="TCAF"/>
</dbReference>
<dbReference type="PANTHER" id="PTHR15730:SF5">
    <property type="entry name" value="SI:CH211-210B2.2-RELATED"/>
    <property type="match status" value="1"/>
</dbReference>
<keyword evidence="4" id="KW-0449">Lipoprotein</keyword>
<dbReference type="PANTHER" id="PTHR15730">
    <property type="entry name" value="EXPERIMENTAL AUTOIMMUNE PROSTATITIS ANTIGEN 2-RELATED"/>
    <property type="match status" value="1"/>
</dbReference>
<reference evidence="5" key="1">
    <citation type="journal article" date="2009" name="PLoS Genet.">
        <title>Organised genome dynamics in the Escherichia coli species results in highly diverse adaptive paths.</title>
        <authorList>
            <person name="Touchon M."/>
            <person name="Hoede C."/>
            <person name="Tenaillon O."/>
            <person name="Barbe V."/>
            <person name="Baeriswyl S."/>
            <person name="Bidet P."/>
            <person name="Bingen E."/>
            <person name="Bonacorsi S."/>
            <person name="Bouchier C."/>
            <person name="Bouvet O."/>
            <person name="Calteau A."/>
            <person name="Chiapello H."/>
            <person name="Clermont O."/>
            <person name="Cruveiller S."/>
            <person name="Danchin A."/>
            <person name="Diard M."/>
            <person name="Dossat C."/>
            <person name="Karoui M.E."/>
            <person name="Frapy E."/>
            <person name="Garry L."/>
            <person name="Ghigo J.M."/>
            <person name="Gilles A.M."/>
            <person name="Johnson J."/>
            <person name="Le Bouguenec C."/>
            <person name="Lescat M."/>
            <person name="Mangenot S."/>
            <person name="Martinez-Jehanne V."/>
            <person name="Matic I."/>
            <person name="Nassif X."/>
            <person name="Oztas S."/>
            <person name="Petit M.A."/>
            <person name="Pichon C."/>
            <person name="Rouy Z."/>
            <person name="Ruf C.S."/>
            <person name="Schneider D."/>
            <person name="Tourret J."/>
            <person name="Vacherie B."/>
            <person name="Vallenet D."/>
            <person name="Medigue C."/>
            <person name="Rocha E.P.C."/>
            <person name="Denamur E."/>
        </authorList>
    </citation>
    <scope>NUCLEOTIDE SEQUENCE [LARGE SCALE GENOMIC DNA]</scope>
    <source>
        <strain evidence="5">55989 / EAEC</strain>
    </source>
</reference>
<dbReference type="Pfam" id="PF13402">
    <property type="entry name" value="Peptidase_M60"/>
    <property type="match status" value="1"/>
</dbReference>
<dbReference type="InterPro" id="IPR031161">
    <property type="entry name" value="Peptidase_M60_dom"/>
</dbReference>
<dbReference type="NCBIfam" id="NF037973">
    <property type="entry name" value="metallo_SslE"/>
    <property type="match status" value="1"/>
</dbReference>